<gene>
    <name evidence="2" type="ORF">E5Q53_00590</name>
</gene>
<dbReference type="InterPro" id="IPR057869">
    <property type="entry name" value="HP1_YO34"/>
</dbReference>
<protein>
    <recommendedName>
        <fullName evidence="4">Phage protein</fullName>
    </recommendedName>
</protein>
<sequence length="206" mass="22174">MSITTGSEIRKQNEKDNLPAIQLALNGQPIYLREFRANVSVNRENEDMSGQKSTTKKAEKGVKSKTLSVTGVIPYRNADWLKTLFKLAEAEGKGGQVKYRISNITAQAVNMREGVFDGEVSAQEQDVMGWRVSFSLKEVNSVAEKTANRQAKPKTKKQVDSKAKSTGAGASGGNAGTSSNAGVTQDTGATRSGFDIWLEKTGVVGQ</sequence>
<evidence type="ECO:0000313" key="2">
    <source>
        <dbReference type="EMBL" id="QEN10074.1"/>
    </source>
</evidence>
<dbReference type="Proteomes" id="UP000323974">
    <property type="component" value="Chromosome"/>
</dbReference>
<feature type="region of interest" description="Disordered" evidence="1">
    <location>
        <begin position="145"/>
        <end position="190"/>
    </location>
</feature>
<evidence type="ECO:0000313" key="3">
    <source>
        <dbReference type="Proteomes" id="UP000323974"/>
    </source>
</evidence>
<dbReference type="Pfam" id="PF25759">
    <property type="entry name" value="HP1_ORF34"/>
    <property type="match status" value="1"/>
</dbReference>
<dbReference type="KEGG" id="hpaa:E5Q53_00590"/>
<organism evidence="2 3">
    <name type="scientific">Haemophilus parahaemolyticus</name>
    <dbReference type="NCBI Taxonomy" id="735"/>
    <lineage>
        <taxon>Bacteria</taxon>
        <taxon>Pseudomonadati</taxon>
        <taxon>Pseudomonadota</taxon>
        <taxon>Gammaproteobacteria</taxon>
        <taxon>Pasteurellales</taxon>
        <taxon>Pasteurellaceae</taxon>
        <taxon>Haemophilus</taxon>
    </lineage>
</organism>
<accession>A0AAE6JPX4</accession>
<name>A0AAE6JPX4_HAEPH</name>
<proteinExistence type="predicted"/>
<evidence type="ECO:0008006" key="4">
    <source>
        <dbReference type="Google" id="ProtNLM"/>
    </source>
</evidence>
<reference evidence="2 3" key="1">
    <citation type="submission" date="2019-04" db="EMBL/GenBank/DDBJ databases">
        <title>Complete Genome and Methylome Analysis of Haemophilus haemolyticus NEB129.</title>
        <authorList>
            <person name="Fomenkov A."/>
            <person name="Roberts R.J."/>
            <person name="Anton B.P."/>
            <person name="Vincze T."/>
        </authorList>
    </citation>
    <scope>NUCLEOTIDE SEQUENCE [LARGE SCALE GENOMIC DNA]</scope>
    <source>
        <strain evidence="2 3">NEB129</strain>
    </source>
</reference>
<evidence type="ECO:0000256" key="1">
    <source>
        <dbReference type="SAM" id="MobiDB-lite"/>
    </source>
</evidence>
<dbReference type="AlphaFoldDB" id="A0AAE6JPX4"/>
<dbReference type="RefSeq" id="WP_005705491.1">
    <property type="nucleotide sequence ID" value="NZ_CP038817.1"/>
</dbReference>
<dbReference type="EMBL" id="CP038817">
    <property type="protein sequence ID" value="QEN10074.1"/>
    <property type="molecule type" value="Genomic_DNA"/>
</dbReference>
<dbReference type="GeneID" id="78223578"/>